<dbReference type="Pfam" id="PF24125">
    <property type="entry name" value="Cds6_C"/>
    <property type="match status" value="1"/>
</dbReference>
<dbReference type="SUPFAM" id="SSF48452">
    <property type="entry name" value="TPR-like"/>
    <property type="match status" value="1"/>
</dbReference>
<proteinExistence type="predicted"/>
<sequence length="293" mass="31868">MRKFAGLNKVVPAALAAVVLCAPVRAVEISDVSALLRARQYAAALAQSDEYLAARPDDAQMRFLKGLALAGLGRRAEAIADFTQLTADYPAMPESYNNLAVLQAADGQYDKARMALEGAVKANPSYARGHENLADMYLRLASQSYAQALKLEPNNGAARAKQALLLPALDYRGEAAPAAPGQEAEVVAVLQDWARAWSARDVAAYLAFYAADFHTPGNIPRASWEAERSARLRGAAAIHVTLRAPEVVLDGARATAKFDQSYRSDRISSNDRKTLLLEKRDGKWQILREDSRK</sequence>
<gene>
    <name evidence="3" type="ORF">GM676_26275</name>
</gene>
<dbReference type="Pfam" id="PF13432">
    <property type="entry name" value="TPR_16"/>
    <property type="match status" value="1"/>
</dbReference>
<dbReference type="PROSITE" id="PS50005">
    <property type="entry name" value="TPR"/>
    <property type="match status" value="1"/>
</dbReference>
<dbReference type="EMBL" id="WNKY01000047">
    <property type="protein sequence ID" value="MTV41072.1"/>
    <property type="molecule type" value="Genomic_DNA"/>
</dbReference>
<dbReference type="SUPFAM" id="SSF54427">
    <property type="entry name" value="NTF2-like"/>
    <property type="match status" value="1"/>
</dbReference>
<dbReference type="AlphaFoldDB" id="A0A6L6PQ87"/>
<protein>
    <submittedName>
        <fullName evidence="3">Tetratricopeptide repeat protein</fullName>
    </submittedName>
</protein>
<evidence type="ECO:0000313" key="4">
    <source>
        <dbReference type="Proteomes" id="UP000475582"/>
    </source>
</evidence>
<evidence type="ECO:0000256" key="1">
    <source>
        <dbReference type="PROSITE-ProRule" id="PRU00339"/>
    </source>
</evidence>
<reference evidence="3 4" key="1">
    <citation type="submission" date="2019-11" db="EMBL/GenBank/DDBJ databases">
        <title>Type strains purchased from KCTC, JCM and DSMZ.</title>
        <authorList>
            <person name="Lu H."/>
        </authorList>
    </citation>
    <scope>NUCLEOTIDE SEQUENCE [LARGE SCALE GENOMIC DNA]</scope>
    <source>
        <strain evidence="3 4">KCTC 22382</strain>
    </source>
</reference>
<comment type="caution">
    <text evidence="3">The sequence shown here is derived from an EMBL/GenBank/DDBJ whole genome shotgun (WGS) entry which is preliminary data.</text>
</comment>
<dbReference type="SMART" id="SM00028">
    <property type="entry name" value="TPR"/>
    <property type="match status" value="3"/>
</dbReference>
<dbReference type="Gene3D" id="1.25.40.10">
    <property type="entry name" value="Tetratricopeptide repeat domain"/>
    <property type="match status" value="1"/>
</dbReference>
<organism evidence="3 4">
    <name type="scientific">Duganella radicis</name>
    <dbReference type="NCBI Taxonomy" id="551988"/>
    <lineage>
        <taxon>Bacteria</taxon>
        <taxon>Pseudomonadati</taxon>
        <taxon>Pseudomonadota</taxon>
        <taxon>Betaproteobacteria</taxon>
        <taxon>Burkholderiales</taxon>
        <taxon>Oxalobacteraceae</taxon>
        <taxon>Telluria group</taxon>
        <taxon>Duganella</taxon>
    </lineage>
</organism>
<dbReference type="Gene3D" id="3.10.450.50">
    <property type="match status" value="1"/>
</dbReference>
<dbReference type="OrthoDB" id="5294075at2"/>
<dbReference type="InterPro" id="IPR011990">
    <property type="entry name" value="TPR-like_helical_dom_sf"/>
</dbReference>
<evidence type="ECO:0000313" key="3">
    <source>
        <dbReference type="EMBL" id="MTV41072.1"/>
    </source>
</evidence>
<dbReference type="InterPro" id="IPR032710">
    <property type="entry name" value="NTF2-like_dom_sf"/>
</dbReference>
<keyword evidence="1" id="KW-0802">TPR repeat</keyword>
<dbReference type="RefSeq" id="WP_155467162.1">
    <property type="nucleotide sequence ID" value="NZ_WNKY01000047.1"/>
</dbReference>
<dbReference type="Proteomes" id="UP000475582">
    <property type="component" value="Unassembled WGS sequence"/>
</dbReference>
<name>A0A6L6PQ87_9BURK</name>
<dbReference type="InterPro" id="IPR019734">
    <property type="entry name" value="TPR_rpt"/>
</dbReference>
<feature type="domain" description="Cds6 C-terminal" evidence="2">
    <location>
        <begin position="186"/>
        <end position="289"/>
    </location>
</feature>
<keyword evidence="4" id="KW-1185">Reference proteome</keyword>
<dbReference type="InterPro" id="IPR056203">
    <property type="entry name" value="Cds6_C"/>
</dbReference>
<evidence type="ECO:0000259" key="2">
    <source>
        <dbReference type="Pfam" id="PF24125"/>
    </source>
</evidence>
<accession>A0A6L6PQ87</accession>
<feature type="repeat" description="TPR" evidence="1">
    <location>
        <begin position="93"/>
        <end position="126"/>
    </location>
</feature>